<dbReference type="EMBL" id="CP091430">
    <property type="protein sequence ID" value="UVI33755.1"/>
    <property type="molecule type" value="Genomic_DNA"/>
</dbReference>
<dbReference type="InterPro" id="IPR017853">
    <property type="entry name" value="GH"/>
</dbReference>
<keyword evidence="2" id="KW-1185">Reference proteome</keyword>
<gene>
    <name evidence="1" type="ORF">L1F29_25660</name>
</gene>
<dbReference type="Pfam" id="PF18952">
    <property type="entry name" value="DUF5696"/>
    <property type="match status" value="1"/>
</dbReference>
<protein>
    <submittedName>
        <fullName evidence="1">DUF5696 domain-containing protein</fullName>
    </submittedName>
</protein>
<dbReference type="RefSeq" id="WP_258389808.1">
    <property type="nucleotide sequence ID" value="NZ_CP091430.1"/>
</dbReference>
<sequence length="756" mass="85387">MRLFRTGKLPIIAVIGILSASMLSSFIYANSDSTDRTAKVKSSVRIASASKPSGSLPDETRFQPIAENMRLELKADPTSGHFTVTSKQTGEIWRSFPNSENWQDKLNTDAWKVHLGSPFMFRYLEFNTRKDLLIESNFNAQGGTVTQFEPTDSGFKIRYEMPNIGFIIPVEVKLGEDFVETKILADGLVDEKVYPKDQKDPKARLASIRLFPFLGAQTSDNEDGFLFIPDGPGALLDFKKHRTGTQNLYSERIYGDDWAYSNRNTMSDRNPVSLPVFGMKSNKQAVLGVVAEGEEYANIVAAPSGSFSQYNWVTPEYQYRFKFFQPTDTKKLNGYLTYSPEITKSDRATRYYFIDEQNNREIDYVTLAERYRAHLMQEYGMKPLTNAKLKLQLHLLGGDTEDGFLWDSYLPLTTTEEAAKIVQDLLAVGVKDMDISYLGWQNDGYSEYGGAFPVPKKLGGSDGMKKFADYAHSKGISVYLDASSYTFNSGSKDGFRKNRDGLRDLGSSIIETRDTVVSPRFMENVFLDDLEEAKSLGIDGYLLGQGIGSVLNTDYNESYVSSREQSKQIQARMFEQTKEALGDVQVAKGNEYTLQFISHLDNLPSTYSYDLFVDRIVPFAQIALHGLTTYSFNYANLSDDYREAFLKGIEYGAVPSFVVTYAQSEELLKSLNLQQFYSTNYRDWIQEMESQYKKYEEALGDVQDKFITGHRELMSGVYETTYSNGKQIIVNYNNKKVTAGSHVVEAKDYIVNQGGA</sequence>
<dbReference type="InterPro" id="IPR043751">
    <property type="entry name" value="DUF5696"/>
</dbReference>
<organism evidence="1 2">
    <name type="scientific">Paenibacillus spongiae</name>
    <dbReference type="NCBI Taxonomy" id="2909671"/>
    <lineage>
        <taxon>Bacteria</taxon>
        <taxon>Bacillati</taxon>
        <taxon>Bacillota</taxon>
        <taxon>Bacilli</taxon>
        <taxon>Bacillales</taxon>
        <taxon>Paenibacillaceae</taxon>
        <taxon>Paenibacillus</taxon>
    </lineage>
</organism>
<reference evidence="1" key="1">
    <citation type="submission" date="2022-01" db="EMBL/GenBank/DDBJ databases">
        <title>Paenibacillus spongiae sp. nov., isolated from marine sponge.</title>
        <authorList>
            <person name="Li Z."/>
            <person name="Zhang M."/>
        </authorList>
    </citation>
    <scope>NUCLEOTIDE SEQUENCE</scope>
    <source>
        <strain evidence="1">PHS-Z3</strain>
    </source>
</reference>
<dbReference type="SUPFAM" id="SSF51445">
    <property type="entry name" value="(Trans)glycosidases"/>
    <property type="match status" value="1"/>
</dbReference>
<dbReference type="Proteomes" id="UP001057877">
    <property type="component" value="Chromosome"/>
</dbReference>
<proteinExistence type="predicted"/>
<evidence type="ECO:0000313" key="2">
    <source>
        <dbReference type="Proteomes" id="UP001057877"/>
    </source>
</evidence>
<accession>A0ABY5SJY7</accession>
<name>A0ABY5SJY7_9BACL</name>
<evidence type="ECO:0000313" key="1">
    <source>
        <dbReference type="EMBL" id="UVI33755.1"/>
    </source>
</evidence>